<dbReference type="PANTHER" id="PTHR28250:SF1">
    <property type="entry name" value="CYTOCHROME B PRE-MRNA-PROCESSING PROTEIN 6"/>
    <property type="match status" value="1"/>
</dbReference>
<dbReference type="STRING" id="1116229.S3CP74"/>
<dbReference type="GeneID" id="19461934"/>
<dbReference type="OrthoDB" id="2107880at2759"/>
<protein>
    <recommendedName>
        <fullName evidence="3">Ubiquinol-cytochrome-c reductase complex assembly factor 2</fullName>
    </recommendedName>
</protein>
<dbReference type="InterPro" id="IPR037653">
    <property type="entry name" value="Cbp6"/>
</dbReference>
<dbReference type="KEGG" id="glz:GLAREA_02878"/>
<dbReference type="PANTHER" id="PTHR28250">
    <property type="entry name" value="CYTOCHROME B PRE-MRNA-PROCESSING PROTEIN 6"/>
    <property type="match status" value="1"/>
</dbReference>
<dbReference type="HOGENOM" id="CLU_138679_1_0_1"/>
<dbReference type="EMBL" id="KE145370">
    <property type="protein sequence ID" value="EPE26964.1"/>
    <property type="molecule type" value="Genomic_DNA"/>
</dbReference>
<organism evidence="1 2">
    <name type="scientific">Glarea lozoyensis (strain ATCC 20868 / MF5171)</name>
    <dbReference type="NCBI Taxonomy" id="1116229"/>
    <lineage>
        <taxon>Eukaryota</taxon>
        <taxon>Fungi</taxon>
        <taxon>Dikarya</taxon>
        <taxon>Ascomycota</taxon>
        <taxon>Pezizomycotina</taxon>
        <taxon>Leotiomycetes</taxon>
        <taxon>Helotiales</taxon>
        <taxon>Helotiaceae</taxon>
        <taxon>Glarea</taxon>
    </lineage>
</organism>
<sequence>MSQSVVYKHYLRALSKWPKDALRPECRFEDVMQKRIERKFNPSKNVPDGKPAGAVTINEKAEMDQVNAIYSLINNRYTKQYPLGSSFMKPTSNPTHYKDLVRELEEAPNRSWFSSMLNKWKGSLRLS</sequence>
<accession>S3CP74</accession>
<proteinExistence type="predicted"/>
<dbReference type="GO" id="GO:0043022">
    <property type="term" value="F:ribosome binding"/>
    <property type="evidence" value="ECO:0007669"/>
    <property type="project" value="InterPro"/>
</dbReference>
<dbReference type="GO" id="GO:0034551">
    <property type="term" value="P:mitochondrial respiratory chain complex III assembly"/>
    <property type="evidence" value="ECO:0007669"/>
    <property type="project" value="TreeGrafter"/>
</dbReference>
<reference evidence="1 2" key="1">
    <citation type="journal article" date="2013" name="BMC Genomics">
        <title>Genomics-driven discovery of the pneumocandin biosynthetic gene cluster in the fungus Glarea lozoyensis.</title>
        <authorList>
            <person name="Chen L."/>
            <person name="Yue Q."/>
            <person name="Zhang X."/>
            <person name="Xiang M."/>
            <person name="Wang C."/>
            <person name="Li S."/>
            <person name="Che Y."/>
            <person name="Ortiz-Lopez F.J."/>
            <person name="Bills G.F."/>
            <person name="Liu X."/>
            <person name="An Z."/>
        </authorList>
    </citation>
    <scope>NUCLEOTIDE SEQUENCE [LARGE SCALE GENOMIC DNA]</scope>
    <source>
        <strain evidence="2">ATCC 20868 / MF5171</strain>
    </source>
</reference>
<evidence type="ECO:0000313" key="2">
    <source>
        <dbReference type="Proteomes" id="UP000016922"/>
    </source>
</evidence>
<evidence type="ECO:0000313" key="1">
    <source>
        <dbReference type="EMBL" id="EPE26964.1"/>
    </source>
</evidence>
<dbReference type="AlphaFoldDB" id="S3CP74"/>
<dbReference type="GO" id="GO:0061671">
    <property type="term" value="C:Cbp3p-Cbp6 complex"/>
    <property type="evidence" value="ECO:0007669"/>
    <property type="project" value="InterPro"/>
</dbReference>
<gene>
    <name evidence="1" type="ORF">GLAREA_02878</name>
</gene>
<dbReference type="RefSeq" id="XP_008086154.1">
    <property type="nucleotide sequence ID" value="XM_008087963.1"/>
</dbReference>
<dbReference type="Proteomes" id="UP000016922">
    <property type="component" value="Unassembled WGS sequence"/>
</dbReference>
<evidence type="ECO:0008006" key="3">
    <source>
        <dbReference type="Google" id="ProtNLM"/>
    </source>
</evidence>
<dbReference type="Pfam" id="PF20180">
    <property type="entry name" value="UQCC2_CBP6"/>
    <property type="match status" value="1"/>
</dbReference>
<dbReference type="eggNOG" id="ENOG502S71Q">
    <property type="taxonomic scope" value="Eukaryota"/>
</dbReference>
<name>S3CP74_GLAL2</name>
<keyword evidence="2" id="KW-1185">Reference proteome</keyword>
<dbReference type="OMA" id="LKHWPTD"/>